<organism evidence="1 2">
    <name type="scientific">Arabis nemorensis</name>
    <dbReference type="NCBI Taxonomy" id="586526"/>
    <lineage>
        <taxon>Eukaryota</taxon>
        <taxon>Viridiplantae</taxon>
        <taxon>Streptophyta</taxon>
        <taxon>Embryophyta</taxon>
        <taxon>Tracheophyta</taxon>
        <taxon>Spermatophyta</taxon>
        <taxon>Magnoliopsida</taxon>
        <taxon>eudicotyledons</taxon>
        <taxon>Gunneridae</taxon>
        <taxon>Pentapetalae</taxon>
        <taxon>rosids</taxon>
        <taxon>malvids</taxon>
        <taxon>Brassicales</taxon>
        <taxon>Brassicaceae</taxon>
        <taxon>Arabideae</taxon>
        <taxon>Arabis</taxon>
    </lineage>
</organism>
<dbReference type="AlphaFoldDB" id="A0A565ATQ3"/>
<protein>
    <submittedName>
        <fullName evidence="1">Uncharacterized protein</fullName>
    </submittedName>
</protein>
<sequence length="75" mass="8494">MSHLRFEHLSPSVNDLFKVTIMADSNIVKNGDLSNGIELMCHYDSTEVIVTMRLEHEDPPKVIATNPKLGRRSMI</sequence>
<evidence type="ECO:0000313" key="1">
    <source>
        <dbReference type="EMBL" id="VVA92732.1"/>
    </source>
</evidence>
<reference evidence="1" key="1">
    <citation type="submission" date="2019-07" db="EMBL/GenBank/DDBJ databases">
        <authorList>
            <person name="Dittberner H."/>
        </authorList>
    </citation>
    <scope>NUCLEOTIDE SEQUENCE [LARGE SCALE GENOMIC DNA]</scope>
</reference>
<name>A0A565ATQ3_9BRAS</name>
<dbReference type="EMBL" id="CABITT030000001">
    <property type="protein sequence ID" value="VVA92732.1"/>
    <property type="molecule type" value="Genomic_DNA"/>
</dbReference>
<keyword evidence="2" id="KW-1185">Reference proteome</keyword>
<accession>A0A565ATQ3</accession>
<gene>
    <name evidence="1" type="ORF">ANE_LOCUS3177</name>
</gene>
<proteinExistence type="predicted"/>
<comment type="caution">
    <text evidence="1">The sequence shown here is derived from an EMBL/GenBank/DDBJ whole genome shotgun (WGS) entry which is preliminary data.</text>
</comment>
<dbReference type="Proteomes" id="UP000489600">
    <property type="component" value="Unassembled WGS sequence"/>
</dbReference>
<evidence type="ECO:0000313" key="2">
    <source>
        <dbReference type="Proteomes" id="UP000489600"/>
    </source>
</evidence>